<dbReference type="PATRIC" id="fig|1432052.4.peg.2295"/>
<evidence type="ECO:0000256" key="3">
    <source>
        <dbReference type="ARBA" id="ARBA00023027"/>
    </source>
</evidence>
<evidence type="ECO:0000313" key="7">
    <source>
        <dbReference type="EMBL" id="ODM06165.1"/>
    </source>
</evidence>
<proteinExistence type="inferred from homology"/>
<evidence type="ECO:0000259" key="6">
    <source>
        <dbReference type="Pfam" id="PF02826"/>
    </source>
</evidence>
<name>A0A1E3ABK9_9FIRM</name>
<evidence type="ECO:0000256" key="2">
    <source>
        <dbReference type="ARBA" id="ARBA00023002"/>
    </source>
</evidence>
<dbReference type="AlphaFoldDB" id="A0A1E3ABK9"/>
<dbReference type="Pfam" id="PF02826">
    <property type="entry name" value="2-Hacid_dh_C"/>
    <property type="match status" value="1"/>
</dbReference>
<dbReference type="Pfam" id="PF00389">
    <property type="entry name" value="2-Hacid_dh"/>
    <property type="match status" value="1"/>
</dbReference>
<dbReference type="InterPro" id="IPR036291">
    <property type="entry name" value="NAD(P)-bd_dom_sf"/>
</dbReference>
<dbReference type="PROSITE" id="PS00065">
    <property type="entry name" value="D_2_HYDROXYACID_DH_1"/>
    <property type="match status" value="1"/>
</dbReference>
<comment type="similarity">
    <text evidence="1 4">Belongs to the D-isomer specific 2-hydroxyacid dehydrogenase family.</text>
</comment>
<dbReference type="Gene3D" id="3.40.50.720">
    <property type="entry name" value="NAD(P)-binding Rossmann-like Domain"/>
    <property type="match status" value="2"/>
</dbReference>
<dbReference type="Proteomes" id="UP000094067">
    <property type="component" value="Unassembled WGS sequence"/>
</dbReference>
<dbReference type="GO" id="GO:0008465">
    <property type="term" value="F:hydroxypyruvate reductase (NADH) activity"/>
    <property type="evidence" value="ECO:0007669"/>
    <property type="project" value="UniProtKB-EC"/>
</dbReference>
<reference evidence="7 8" key="1">
    <citation type="submission" date="2016-07" db="EMBL/GenBank/DDBJ databases">
        <title>Characterization of isolates of Eisenbergiella tayi derived from blood cultures, using whole genome sequencing.</title>
        <authorList>
            <person name="Burdz T."/>
            <person name="Wiebe D."/>
            <person name="Huynh C."/>
            <person name="Bernard K."/>
        </authorList>
    </citation>
    <scope>NUCLEOTIDE SEQUENCE [LARGE SCALE GENOMIC DNA]</scope>
    <source>
        <strain evidence="7 8">NML 110608</strain>
    </source>
</reference>
<dbReference type="FunFam" id="3.40.50.720:FF:000203">
    <property type="entry name" value="D-3-phosphoglycerate dehydrogenase (SerA)"/>
    <property type="match status" value="1"/>
</dbReference>
<dbReference type="PANTHER" id="PTHR43761:SF1">
    <property type="entry name" value="D-ISOMER SPECIFIC 2-HYDROXYACID DEHYDROGENASE CATALYTIC DOMAIN-CONTAINING PROTEIN-RELATED"/>
    <property type="match status" value="1"/>
</dbReference>
<sequence>MKIVLLESLGIAEKELDQFAQKLKAEGHEFCAYEKNTDEDVQIERAKDADVIMIANMPLSGKVIRSCPSLKYIDVAFTGVDHVDLEAAKERKVAVSNASGYSNESVAELSLCMMLSLLRNVKQVEDRCRNEGTKDGLVGRELKGKTVGIVGLGAIGKRVAQLVKAFGCEVLAYSRHPKEENKDLASYVSLDELLQKSDIVTLHCPLTDETRHMIDKEKIGMMKQGAILINAARGPVVDYEALAAALEEGKVGGAGIDVFEGEPPIKKDHPMLKTPNTIATPHIAFASAESMTLRAGIVFDNLEKWMAGKQQNVIL</sequence>
<accession>A0A1E3ABK9</accession>
<evidence type="ECO:0000259" key="5">
    <source>
        <dbReference type="Pfam" id="PF00389"/>
    </source>
</evidence>
<dbReference type="SUPFAM" id="SSF52283">
    <property type="entry name" value="Formate/glycerate dehydrogenase catalytic domain-like"/>
    <property type="match status" value="1"/>
</dbReference>
<dbReference type="InterPro" id="IPR029753">
    <property type="entry name" value="D-isomer_DH_CS"/>
</dbReference>
<evidence type="ECO:0000313" key="8">
    <source>
        <dbReference type="Proteomes" id="UP000094067"/>
    </source>
</evidence>
<dbReference type="GO" id="GO:0051287">
    <property type="term" value="F:NAD binding"/>
    <property type="evidence" value="ECO:0007669"/>
    <property type="project" value="InterPro"/>
</dbReference>
<feature type="domain" description="D-isomer specific 2-hydroxyacid dehydrogenase catalytic" evidence="5">
    <location>
        <begin position="14"/>
        <end position="310"/>
    </location>
</feature>
<dbReference type="EC" id="1.1.1.29" evidence="7"/>
<dbReference type="CDD" id="cd12161">
    <property type="entry name" value="GDH_like_1"/>
    <property type="match status" value="1"/>
</dbReference>
<evidence type="ECO:0000256" key="1">
    <source>
        <dbReference type="ARBA" id="ARBA00005854"/>
    </source>
</evidence>
<dbReference type="InterPro" id="IPR006139">
    <property type="entry name" value="D-isomer_2_OHA_DH_cat_dom"/>
</dbReference>
<feature type="domain" description="D-isomer specific 2-hydroxyacid dehydrogenase NAD-binding" evidence="6">
    <location>
        <begin position="112"/>
        <end position="284"/>
    </location>
</feature>
<comment type="caution">
    <text evidence="7">The sequence shown here is derived from an EMBL/GenBank/DDBJ whole genome shotgun (WGS) entry which is preliminary data.</text>
</comment>
<dbReference type="PANTHER" id="PTHR43761">
    <property type="entry name" value="D-ISOMER SPECIFIC 2-HYDROXYACID DEHYDROGENASE FAMILY PROTEIN (AFU_ORTHOLOGUE AFUA_1G13630)"/>
    <property type="match status" value="1"/>
</dbReference>
<dbReference type="PROSITE" id="PS00671">
    <property type="entry name" value="D_2_HYDROXYACID_DH_3"/>
    <property type="match status" value="1"/>
</dbReference>
<keyword evidence="3" id="KW-0520">NAD</keyword>
<protein>
    <submittedName>
        <fullName evidence="7">Glycerate dehydrogenase</fullName>
        <ecNumber evidence="7">1.1.1.29</ecNumber>
    </submittedName>
</protein>
<keyword evidence="2 4" id="KW-0560">Oxidoreductase</keyword>
<organism evidence="7 8">
    <name type="scientific">Eisenbergiella tayi</name>
    <dbReference type="NCBI Taxonomy" id="1432052"/>
    <lineage>
        <taxon>Bacteria</taxon>
        <taxon>Bacillati</taxon>
        <taxon>Bacillota</taxon>
        <taxon>Clostridia</taxon>
        <taxon>Lachnospirales</taxon>
        <taxon>Lachnospiraceae</taxon>
        <taxon>Eisenbergiella</taxon>
    </lineage>
</organism>
<dbReference type="PROSITE" id="PS00670">
    <property type="entry name" value="D_2_HYDROXYACID_DH_2"/>
    <property type="match status" value="1"/>
</dbReference>
<dbReference type="RefSeq" id="WP_044968852.1">
    <property type="nucleotide sequence ID" value="NZ_MCGH01000002.1"/>
</dbReference>
<dbReference type="InterPro" id="IPR029752">
    <property type="entry name" value="D-isomer_DH_CS1"/>
</dbReference>
<dbReference type="SUPFAM" id="SSF51735">
    <property type="entry name" value="NAD(P)-binding Rossmann-fold domains"/>
    <property type="match status" value="1"/>
</dbReference>
<gene>
    <name evidence="7" type="primary">hprA_2</name>
    <name evidence="7" type="ORF">BEI61_02054</name>
</gene>
<dbReference type="InterPro" id="IPR050418">
    <property type="entry name" value="D-iso_2-hydroxyacid_DH_PdxB"/>
</dbReference>
<evidence type="ECO:0000256" key="4">
    <source>
        <dbReference type="RuleBase" id="RU003719"/>
    </source>
</evidence>
<dbReference type="EMBL" id="MCGH01000002">
    <property type="protein sequence ID" value="ODM06165.1"/>
    <property type="molecule type" value="Genomic_DNA"/>
</dbReference>
<dbReference type="InterPro" id="IPR006140">
    <property type="entry name" value="D-isomer_DH_NAD-bd"/>
</dbReference>